<keyword evidence="1" id="KW-0175">Coiled coil</keyword>
<dbReference type="EMBL" id="BK014902">
    <property type="protein sequence ID" value="DAD81429.1"/>
    <property type="molecule type" value="Genomic_DNA"/>
</dbReference>
<evidence type="ECO:0000313" key="3">
    <source>
        <dbReference type="EMBL" id="DAD81429.1"/>
    </source>
</evidence>
<evidence type="ECO:0000256" key="1">
    <source>
        <dbReference type="SAM" id="Coils"/>
    </source>
</evidence>
<organism evidence="3">
    <name type="scientific">Podoviridae sp. ct1h53</name>
    <dbReference type="NCBI Taxonomy" id="2826536"/>
    <lineage>
        <taxon>Viruses</taxon>
        <taxon>Duplodnaviria</taxon>
        <taxon>Heunggongvirae</taxon>
        <taxon>Uroviricota</taxon>
        <taxon>Caudoviricetes</taxon>
    </lineage>
</organism>
<protein>
    <submittedName>
        <fullName evidence="3">Structural protein</fullName>
    </submittedName>
</protein>
<feature type="coiled-coil region" evidence="1">
    <location>
        <begin position="720"/>
        <end position="774"/>
    </location>
</feature>
<name>A0A8S5MGG7_9CAUD</name>
<accession>A0A8S5MGG7</accession>
<reference evidence="3" key="1">
    <citation type="journal article" date="2021" name="Proc. Natl. Acad. Sci. U.S.A.">
        <title>A Catalog of Tens of Thousands of Viruses from Human Metagenomes Reveals Hidden Associations with Chronic Diseases.</title>
        <authorList>
            <person name="Tisza M.J."/>
            <person name="Buck C.B."/>
        </authorList>
    </citation>
    <scope>NUCLEOTIDE SEQUENCE</scope>
    <source>
        <strain evidence="3">Ct1h53</strain>
    </source>
</reference>
<evidence type="ECO:0000256" key="2">
    <source>
        <dbReference type="SAM" id="MobiDB-lite"/>
    </source>
</evidence>
<feature type="compositionally biased region" description="Basic and acidic residues" evidence="2">
    <location>
        <begin position="1919"/>
        <end position="1933"/>
    </location>
</feature>
<feature type="region of interest" description="Disordered" evidence="2">
    <location>
        <begin position="1901"/>
        <end position="1941"/>
    </location>
</feature>
<feature type="region of interest" description="Disordered" evidence="2">
    <location>
        <begin position="1727"/>
        <end position="1749"/>
    </location>
</feature>
<sequence length="2213" mass="245705">MADNNIDRYNPAAKTTYEDVARQRKLAEEENYTPATLPETTTPLVPNYMPGEGVYAQPKFPDYASRIAAAEYEEPYIAKEISNSYSEALARNSYRGATPAPPPLNPYGPKVSIRESHQTGNDGVWRTKYPNYIPGINNEDYYARRQSGWSKFWNGVGKFALKSALYGAQGVVSLPDKLINMASEGSYKAALNTNMDKFVGDLDQQIDMLLPHYYKKEVEDYNFGQKLFKDTGNFLWNDVLGNGMSFTVGAMISAYMTGGLGVGSLGNIGAKLGGRIGAKLAARQAANRGIGSLKSVFNDYVRKGVSTGRNVGEAAKTMTLLATSAGFESSVEANSFMKQSESDFKDYYRKIYGRDPNAEEMAVFRNSNADVGSAIFAANMGIVGLSNWLLLGKYIGLGGKAIPGLEKKLNKHLFGLGTEVAKPGEMAIKITNPNIGQKIAGNVFNIMKRPVSEGLWEEGSQGAVQNTAEEYVKSRYDNVAMNGAVDVLDAISEGFKKQYTSKEGWTEIGIGAIIGSLFGMREGFFGVKEYSNNQILLERQVNEYNKASSNLNTAALNTLKKSMSLGPQVRSDAQSMTGKELDDAMFEKMSIDNQMGTLEDSAENFRQMVDMMPISEIAEANGMSLEEAKKYKDSIIDNYNNRLSDFRSAQGFAEDLIGDDSKIEFRKYVARNAFLGLQSESRMKDIASVIETLSGQPRVADALSTFSRLSGRARERAMAIRGIRSRIEELESEIEDLATRPRNVDGKDPQAESIQRKTKELEDLRTNYNNSLSELSTLIGKEFSIEELVSKTESVLSSPLSPISSQDVIEAYDTLVAFDDYFNVKSRQEKKFTVKDKAMRSLVNEYRRSLMDYRNMNNFLSKMLDKRFLAEENRGFSKALSSLWSTPYKGDDKVPDFAEPNKVGEYDTDEVVDQAVSEGKISEDEAWTIKAFMHALDKVREDRMKEAEDDIKESPLTESVSDEDYEAAMDNPIMVPVVRQSIIDKLYTGNADLLTAREKDVYDKYKQDFDDYVSSLGDSPVNLIKSLSEKADRLASPRSVYEDNKAIIDMAKSNLEPDQRKELDDAISSYVDIMNRRDKGEKVDEDKLADSVFTIEDLGQVGNITDLLPYIEQNRIIDKGRISESTLSNFGEDDANIDSLVNELDESDNTPGANIDSAQNPETLMVRRISNDGNERYEIAGLRADKFISSIKSLVPIQISSETNANGTKRYSLNIGGETATIIELPYHARWSIDKESARVLNRYTDVSIQDVGNSYSLVYKRLDSDELVPYRTGVGFGENEVDKIDQEALSSLKKRDKVNLEIDVNDTYNQSLFTEYNNAVQSGDRNKIESAENKLVSNMVIKVMSGNRFVSVVKADTGGIDGISKIRRTAFNKWKKDAGRSATIGVGTYVVAQTLPGRPVFNIKVNGQGYGQVENLPITEKGAEKVSDVGYVLNGKVVLKNGSKYTGFPFAYSILNDKGNNYKNIRVPVVVIKGKNGLNYLFPVSLRSVESEEGKKWISFIDMLLESSGSELLQMGQDDIQDLNAYLTKLGLDPASYQVSYLNPISGLRKAREAIEKLSTVPDVVKWVEDGSRSVKDIVTSEVESGIDFEGEMFVAPKIRIQFGKSSSRPKSLIEDDLPFSDEGKTVTSKEDVEVYEEEMPEEGVVRETQPAPPAQPAPAAQATQSLPGKKRTSRKNFSLMLNEIESHIEKEGLPPYANIFDFIARKIVGGDLRFLRERGNPKSLKEEMGLEPKGTVGDKISTPSKKGGKTLEEYVSWLRSQTDQVVVDYVGPRSDEQIISELKNFLKYINFVPSKALNYSLRVNGMDTLKEYGTKEEVEKMESDINSLVSKVLPTVDNQTIEDVSTAIKSNNLPAIWEPVESLNMTNEEKIEFLNNIADFLSGIPRYDAIVGSIESESDNILNDGKEGSAEGGAVRTGEDGDKKGDGEGKGQSRTNVEVKGNVELPGSEEGRVDNYRKNGDKFSDIAEVTLWLLRRVAGITSIPEGEEVYVEGDEVNSIMTDMESRYGIDTINHSHTTKAIRDLNGVSGYKVEYGLTFLTHDPFIRISNPRKGSKAAKDEPRISEESLTHISRVTTPYFLYGGDEAYTSVLAKVEPISEKIMARNGIKFGMSVTELTKLGYKKAGGNWIYKFYMNSGVYDLYNISTGEAFRAKPDLGVKISSSAFIRSLSQSGRKIQNMMSNMSQEEIDRNKNLVEGSDNSDSINELNKEC</sequence>
<feature type="region of interest" description="Disordered" evidence="2">
    <location>
        <begin position="1644"/>
        <end position="1675"/>
    </location>
</feature>
<proteinExistence type="predicted"/>